<keyword evidence="5" id="KW-0496">Mitochondrion</keyword>
<geneLocation type="mitochondrion" evidence="5"/>
<feature type="transmembrane region" description="Helical" evidence="4">
    <location>
        <begin position="155"/>
        <end position="174"/>
    </location>
</feature>
<accession>A0A2R4A3H9</accession>
<gene>
    <name evidence="5" type="primary">rps3</name>
</gene>
<dbReference type="GO" id="GO:1990904">
    <property type="term" value="C:ribonucleoprotein complex"/>
    <property type="evidence" value="ECO:0007669"/>
    <property type="project" value="UniProtKB-KW"/>
</dbReference>
<sequence>MTINQIAFKIGTTKDWCFKSIEKKRNELKNYLVKLNQIQNFIAIFFYYYDLKSYFIRLFYSKSALHIFISHGYTRKFVNKKRNFKTFFKSVNFLLKITNIVYLLKLKRYLKIKHLKLVQNDFISNIDLKFGFSIKKPNITILINYLKKMLRLKKVSVMCNFFLIKLFISLTNFFKDKTFLYLTVKFRLKPSFSKQCLQTTINSVAFNLLKLKKFEKNSFFKSSLNTFIKYIFSFSFNYAYIIATLTQFYIEHLNNHKYLNVLLHFIKNTIRYFSIKNFLNGVIIQIRGNLNKNARATHKLLTIGSTISRVKINSKLDFHQSVCYTQKGTFGLKVFVS</sequence>
<evidence type="ECO:0000256" key="2">
    <source>
        <dbReference type="ARBA" id="ARBA00022980"/>
    </source>
</evidence>
<dbReference type="SUPFAM" id="SSF54821">
    <property type="entry name" value="Ribosomal protein S3 C-terminal domain"/>
    <property type="match status" value="1"/>
</dbReference>
<name>A0A2R4A3H9_9STRA</name>
<keyword evidence="4" id="KW-0472">Membrane</keyword>
<protein>
    <submittedName>
        <fullName evidence="5">Ribosomal protein S3</fullName>
    </submittedName>
</protein>
<organism evidence="5">
    <name type="scientific">Surirella sp</name>
    <dbReference type="NCBI Taxonomy" id="1526603"/>
    <lineage>
        <taxon>Eukaryota</taxon>
        <taxon>Sar</taxon>
        <taxon>Stramenopiles</taxon>
        <taxon>Ochrophyta</taxon>
        <taxon>Bacillariophyta</taxon>
        <taxon>Bacillariophyceae</taxon>
        <taxon>Bacillariophycidae</taxon>
        <taxon>Surirellales</taxon>
        <taxon>Surirellaceae</taxon>
        <taxon>Surirella</taxon>
    </lineage>
</organism>
<keyword evidence="4" id="KW-1133">Transmembrane helix</keyword>
<reference evidence="5" key="1">
    <citation type="submission" date="2017-09" db="EMBL/GenBank/DDBJ databases">
        <title>Comparative analysis of the mitochondrial genomes of 6 newly sequenced diatoms reveals group II introns in the barcoding region of cox1.</title>
        <authorList>
            <person name="Keepers K.G."/>
            <person name="Pogoda C.S."/>
            <person name="Kane N.C."/>
            <person name="Hamsher S.E."/>
            <person name="Stepanek J.G."/>
            <person name="Kociolek J.P."/>
        </authorList>
    </citation>
    <scope>NUCLEOTIDE SEQUENCE</scope>
</reference>
<feature type="transmembrane region" description="Helical" evidence="4">
    <location>
        <begin position="227"/>
        <end position="250"/>
    </location>
</feature>
<dbReference type="AlphaFoldDB" id="A0A2R4A3H9"/>
<dbReference type="Gene3D" id="3.30.1140.32">
    <property type="entry name" value="Ribosomal protein S3, C-terminal domain"/>
    <property type="match status" value="1"/>
</dbReference>
<evidence type="ECO:0000256" key="1">
    <source>
        <dbReference type="ARBA" id="ARBA00010761"/>
    </source>
</evidence>
<evidence type="ECO:0000313" key="5">
    <source>
        <dbReference type="EMBL" id="AVR57629.1"/>
    </source>
</evidence>
<evidence type="ECO:0000256" key="3">
    <source>
        <dbReference type="ARBA" id="ARBA00023274"/>
    </source>
</evidence>
<dbReference type="GO" id="GO:0005840">
    <property type="term" value="C:ribosome"/>
    <property type="evidence" value="ECO:0007669"/>
    <property type="project" value="UniProtKB-KW"/>
</dbReference>
<keyword evidence="3" id="KW-0687">Ribonucleoprotein</keyword>
<keyword evidence="2 5" id="KW-0689">Ribosomal protein</keyword>
<proteinExistence type="inferred from homology"/>
<comment type="similarity">
    <text evidence="1">Belongs to the universal ribosomal protein uS3 family.</text>
</comment>
<evidence type="ECO:0000256" key="4">
    <source>
        <dbReference type="SAM" id="Phobius"/>
    </source>
</evidence>
<dbReference type="InterPro" id="IPR036419">
    <property type="entry name" value="Ribosomal_S3_C_sf"/>
</dbReference>
<keyword evidence="4" id="KW-0812">Transmembrane</keyword>
<dbReference type="EMBL" id="MF997423">
    <property type="protein sequence ID" value="AVR57629.1"/>
    <property type="molecule type" value="Genomic_DNA"/>
</dbReference>